<dbReference type="Pfam" id="PF00034">
    <property type="entry name" value="Cytochrom_C"/>
    <property type="match status" value="1"/>
</dbReference>
<feature type="compositionally biased region" description="Low complexity" evidence="5">
    <location>
        <begin position="121"/>
        <end position="136"/>
    </location>
</feature>
<dbReference type="GO" id="GO:0009055">
    <property type="term" value="F:electron transfer activity"/>
    <property type="evidence" value="ECO:0007669"/>
    <property type="project" value="InterPro"/>
</dbReference>
<keyword evidence="6" id="KW-1133">Transmembrane helix</keyword>
<comment type="caution">
    <text evidence="9">The sequence shown here is derived from an EMBL/GenBank/DDBJ whole genome shotgun (WGS) entry which is preliminary data.</text>
</comment>
<dbReference type="PROSITE" id="PS51007">
    <property type="entry name" value="CYTC"/>
    <property type="match status" value="2"/>
</dbReference>
<evidence type="ECO:0000256" key="1">
    <source>
        <dbReference type="ARBA" id="ARBA00022617"/>
    </source>
</evidence>
<dbReference type="InterPro" id="IPR009056">
    <property type="entry name" value="Cyt_c-like_dom"/>
</dbReference>
<feature type="signal peptide" evidence="7">
    <location>
        <begin position="1"/>
        <end position="25"/>
    </location>
</feature>
<keyword evidence="7" id="KW-0732">Signal</keyword>
<dbReference type="RefSeq" id="WP_183359230.1">
    <property type="nucleotide sequence ID" value="NZ_BLXZ01000001.1"/>
</dbReference>
<accession>A0A6V8N3Y2</accession>
<evidence type="ECO:0000256" key="4">
    <source>
        <dbReference type="PROSITE-ProRule" id="PRU00433"/>
    </source>
</evidence>
<protein>
    <recommendedName>
        <fullName evidence="8">Cytochrome c domain-containing protein</fullName>
    </recommendedName>
</protein>
<dbReference type="Gene3D" id="1.10.760.10">
    <property type="entry name" value="Cytochrome c-like domain"/>
    <property type="match status" value="2"/>
</dbReference>
<dbReference type="AlphaFoldDB" id="A0A6V8N3Y2"/>
<evidence type="ECO:0000256" key="6">
    <source>
        <dbReference type="SAM" id="Phobius"/>
    </source>
</evidence>
<sequence>MAKIVWIVGGGLCLLLASAVATAWAEEGKELFQGKCSSCHSIGAGPGVGPDLKGVTARRSAEWLVRIITEPNKLTAEKDPTQTALVKQFGMEMPNLGVNREDAQRIVAFLGGVAAPAAAGAPEGAAGAGSGAETPTAAPPPAPVVPTPALLTKGRALFTGAARFAKGGAPCVSCHRLRYPGIEGGTLAADLTDIYTNMGDAGVRGVLQSLSFPVMKRVYADRPLAEGEAEPLIALFKDASARHAQASNSYPFIGLGFFVLFIVAAIVIRRRIR</sequence>
<evidence type="ECO:0000256" key="3">
    <source>
        <dbReference type="ARBA" id="ARBA00023004"/>
    </source>
</evidence>
<gene>
    <name evidence="9" type="ORF">GMLC_02730</name>
</gene>
<feature type="domain" description="Cytochrome c" evidence="8">
    <location>
        <begin position="23"/>
        <end position="114"/>
    </location>
</feature>
<keyword evidence="6" id="KW-0812">Transmembrane</keyword>
<feature type="domain" description="Cytochrome c" evidence="8">
    <location>
        <begin position="149"/>
        <end position="240"/>
    </location>
</feature>
<dbReference type="Proteomes" id="UP000587586">
    <property type="component" value="Unassembled WGS sequence"/>
</dbReference>
<dbReference type="SUPFAM" id="SSF46626">
    <property type="entry name" value="Cytochrome c"/>
    <property type="match status" value="2"/>
</dbReference>
<keyword evidence="10" id="KW-1185">Reference proteome</keyword>
<proteinExistence type="predicted"/>
<name>A0A6V8N3Y2_9BACT</name>
<dbReference type="GO" id="GO:0020037">
    <property type="term" value="F:heme binding"/>
    <property type="evidence" value="ECO:0007669"/>
    <property type="project" value="InterPro"/>
</dbReference>
<evidence type="ECO:0000313" key="10">
    <source>
        <dbReference type="Proteomes" id="UP000587586"/>
    </source>
</evidence>
<feature type="transmembrane region" description="Helical" evidence="6">
    <location>
        <begin position="250"/>
        <end position="268"/>
    </location>
</feature>
<evidence type="ECO:0000256" key="7">
    <source>
        <dbReference type="SAM" id="SignalP"/>
    </source>
</evidence>
<keyword evidence="2 4" id="KW-0479">Metal-binding</keyword>
<dbReference type="GO" id="GO:0046872">
    <property type="term" value="F:metal ion binding"/>
    <property type="evidence" value="ECO:0007669"/>
    <property type="project" value="UniProtKB-KW"/>
</dbReference>
<evidence type="ECO:0000259" key="8">
    <source>
        <dbReference type="PROSITE" id="PS51007"/>
    </source>
</evidence>
<evidence type="ECO:0000313" key="9">
    <source>
        <dbReference type="EMBL" id="GFO66694.1"/>
    </source>
</evidence>
<keyword evidence="6" id="KW-0472">Membrane</keyword>
<feature type="region of interest" description="Disordered" evidence="5">
    <location>
        <begin position="121"/>
        <end position="144"/>
    </location>
</feature>
<dbReference type="EMBL" id="BLXZ01000001">
    <property type="protein sequence ID" value="GFO66694.1"/>
    <property type="molecule type" value="Genomic_DNA"/>
</dbReference>
<keyword evidence="1 4" id="KW-0349">Heme</keyword>
<evidence type="ECO:0000256" key="2">
    <source>
        <dbReference type="ARBA" id="ARBA00022723"/>
    </source>
</evidence>
<organism evidence="9 10">
    <name type="scientific">Geomonas limicola</name>
    <dbReference type="NCBI Taxonomy" id="2740186"/>
    <lineage>
        <taxon>Bacteria</taxon>
        <taxon>Pseudomonadati</taxon>
        <taxon>Thermodesulfobacteriota</taxon>
        <taxon>Desulfuromonadia</taxon>
        <taxon>Geobacterales</taxon>
        <taxon>Geobacteraceae</taxon>
        <taxon>Geomonas</taxon>
    </lineage>
</organism>
<feature type="chain" id="PRO_5028273358" description="Cytochrome c domain-containing protein" evidence="7">
    <location>
        <begin position="26"/>
        <end position="273"/>
    </location>
</feature>
<reference evidence="10" key="1">
    <citation type="submission" date="2020-06" db="EMBL/GenBank/DDBJ databases">
        <title>Draft genomic sequecing of Geomonas sp. Red745.</title>
        <authorList>
            <person name="Itoh H."/>
            <person name="Xu Z.X."/>
            <person name="Ushijima N."/>
            <person name="Masuda Y."/>
            <person name="Shiratori Y."/>
            <person name="Senoo K."/>
        </authorList>
    </citation>
    <scope>NUCLEOTIDE SEQUENCE [LARGE SCALE GENOMIC DNA]</scope>
    <source>
        <strain evidence="10">Red745</strain>
    </source>
</reference>
<evidence type="ECO:0000256" key="5">
    <source>
        <dbReference type="SAM" id="MobiDB-lite"/>
    </source>
</evidence>
<dbReference type="InterPro" id="IPR036909">
    <property type="entry name" value="Cyt_c-like_dom_sf"/>
</dbReference>
<keyword evidence="3 4" id="KW-0408">Iron</keyword>